<dbReference type="InterPro" id="IPR011527">
    <property type="entry name" value="ABC1_TM_dom"/>
</dbReference>
<dbReference type="Gene3D" id="1.20.1560.10">
    <property type="entry name" value="ABC transporter type 1, transmembrane domain"/>
    <property type="match status" value="1"/>
</dbReference>
<evidence type="ECO:0000256" key="4">
    <source>
        <dbReference type="ARBA" id="ARBA00023136"/>
    </source>
</evidence>
<gene>
    <name evidence="7" type="ORF">QOZ94_000515</name>
</gene>
<feature type="domain" description="ABC transmembrane type-1" evidence="6">
    <location>
        <begin position="19"/>
        <end position="181"/>
    </location>
</feature>
<evidence type="ECO:0000256" key="5">
    <source>
        <dbReference type="SAM" id="Phobius"/>
    </source>
</evidence>
<reference evidence="7 8" key="1">
    <citation type="submission" date="2023-07" db="EMBL/GenBank/DDBJ databases">
        <title>Genomic Encyclopedia of Type Strains, Phase IV (KMG-IV): sequencing the most valuable type-strain genomes for metagenomic binning, comparative biology and taxonomic classification.</title>
        <authorList>
            <person name="Goeker M."/>
        </authorList>
    </citation>
    <scope>NUCLEOTIDE SEQUENCE [LARGE SCALE GENOMIC DNA]</scope>
    <source>
        <strain evidence="7 8">DSM 3770</strain>
    </source>
</reference>
<feature type="transmembrane region" description="Helical" evidence="5">
    <location>
        <begin position="138"/>
        <end position="171"/>
    </location>
</feature>
<dbReference type="InterPro" id="IPR036640">
    <property type="entry name" value="ABC1_TM_sf"/>
</dbReference>
<evidence type="ECO:0000256" key="1">
    <source>
        <dbReference type="ARBA" id="ARBA00004651"/>
    </source>
</evidence>
<comment type="caution">
    <text evidence="7">The sequence shown here is derived from an EMBL/GenBank/DDBJ whole genome shotgun (WGS) entry which is preliminary data.</text>
</comment>
<keyword evidence="4 5" id="KW-0472">Membrane</keyword>
<dbReference type="SUPFAM" id="SSF90123">
    <property type="entry name" value="ABC transporter transmembrane region"/>
    <property type="match status" value="1"/>
</dbReference>
<keyword evidence="2 5" id="KW-0812">Transmembrane</keyword>
<proteinExistence type="predicted"/>
<dbReference type="PANTHER" id="PTHR43394">
    <property type="entry name" value="ATP-DEPENDENT PERMEASE MDL1, MITOCHONDRIAL"/>
    <property type="match status" value="1"/>
</dbReference>
<dbReference type="Proteomes" id="UP001241747">
    <property type="component" value="Unassembled WGS sequence"/>
</dbReference>
<keyword evidence="3 5" id="KW-1133">Transmembrane helix</keyword>
<evidence type="ECO:0000259" key="6">
    <source>
        <dbReference type="PROSITE" id="PS50929"/>
    </source>
</evidence>
<dbReference type="EMBL" id="JAUSVY010000001">
    <property type="protein sequence ID" value="MDQ0503745.1"/>
    <property type="molecule type" value="Genomic_DNA"/>
</dbReference>
<feature type="transmembrane region" description="Helical" evidence="5">
    <location>
        <begin position="55"/>
        <end position="79"/>
    </location>
</feature>
<evidence type="ECO:0000256" key="3">
    <source>
        <dbReference type="ARBA" id="ARBA00022989"/>
    </source>
</evidence>
<evidence type="ECO:0000313" key="7">
    <source>
        <dbReference type="EMBL" id="MDQ0503745.1"/>
    </source>
</evidence>
<accession>A0ABU0L9K0</accession>
<dbReference type="PROSITE" id="PS50929">
    <property type="entry name" value="ABC_TM1F"/>
    <property type="match status" value="1"/>
</dbReference>
<keyword evidence="8" id="KW-1185">Reference proteome</keyword>
<protein>
    <submittedName>
        <fullName evidence="7">ABC-type multidrug transport system fused ATPase/permease subunit</fullName>
    </submittedName>
</protein>
<dbReference type="Pfam" id="PF00664">
    <property type="entry name" value="ABC_membrane"/>
    <property type="match status" value="1"/>
</dbReference>
<evidence type="ECO:0000313" key="8">
    <source>
        <dbReference type="Proteomes" id="UP001241747"/>
    </source>
</evidence>
<evidence type="ECO:0000256" key="2">
    <source>
        <dbReference type="ARBA" id="ARBA00022692"/>
    </source>
</evidence>
<dbReference type="InterPro" id="IPR039421">
    <property type="entry name" value="Type_1_exporter"/>
</dbReference>
<organism evidence="7 8">
    <name type="scientific">Xanthobacter agilis</name>
    <dbReference type="NCBI Taxonomy" id="47492"/>
    <lineage>
        <taxon>Bacteria</taxon>
        <taxon>Pseudomonadati</taxon>
        <taxon>Pseudomonadota</taxon>
        <taxon>Alphaproteobacteria</taxon>
        <taxon>Hyphomicrobiales</taxon>
        <taxon>Xanthobacteraceae</taxon>
        <taxon>Xanthobacter</taxon>
    </lineage>
</organism>
<sequence>MSILHQFFTFYAPYKGLFLLDFSCAIVSGLLELSFPMAVAVFVDHLLPPRDWSLIVLAALGLLGIYVVNTGLMAVVTYWGHMLGINIETDMRRRAFDHVQKLSFSYFDSHRTGHLVGRLTTNLEEVGEIAHHGPEDVFLAVMTFIGAFVLMLTVNVPLALITGAIVPLVAFATTHYGREMT</sequence>
<feature type="transmembrane region" description="Helical" evidence="5">
    <location>
        <begin position="20"/>
        <end position="43"/>
    </location>
</feature>
<name>A0ABU0L9K0_XANAG</name>
<comment type="subcellular location">
    <subcellularLocation>
        <location evidence="1">Cell membrane</location>
        <topology evidence="1">Multi-pass membrane protein</topology>
    </subcellularLocation>
</comment>
<dbReference type="PANTHER" id="PTHR43394:SF1">
    <property type="entry name" value="ATP-BINDING CASSETTE SUB-FAMILY B MEMBER 10, MITOCHONDRIAL"/>
    <property type="match status" value="1"/>
</dbReference>